<dbReference type="AlphaFoldDB" id="A0A921FM26"/>
<accession>A0A921FM26</accession>
<dbReference type="Proteomes" id="UP000703315">
    <property type="component" value="Unassembled WGS sequence"/>
</dbReference>
<organism evidence="2 3">
    <name type="scientific">Enteractinococcus helveticum</name>
    <dbReference type="NCBI Taxonomy" id="1837282"/>
    <lineage>
        <taxon>Bacteria</taxon>
        <taxon>Bacillati</taxon>
        <taxon>Actinomycetota</taxon>
        <taxon>Actinomycetes</taxon>
        <taxon>Micrococcales</taxon>
        <taxon>Micrococcaceae</taxon>
    </lineage>
</organism>
<gene>
    <name evidence="2" type="ORF">K8V32_02890</name>
</gene>
<reference evidence="2" key="1">
    <citation type="journal article" date="2021" name="PeerJ">
        <title>Extensive microbial diversity within the chicken gut microbiome revealed by metagenomics and culture.</title>
        <authorList>
            <person name="Gilroy R."/>
            <person name="Ravi A."/>
            <person name="Getino M."/>
            <person name="Pursley I."/>
            <person name="Horton D.L."/>
            <person name="Alikhan N.F."/>
            <person name="Baker D."/>
            <person name="Gharbi K."/>
            <person name="Hall N."/>
            <person name="Watson M."/>
            <person name="Adriaenssens E.M."/>
            <person name="Foster-Nyarko E."/>
            <person name="Jarju S."/>
            <person name="Secka A."/>
            <person name="Antonio M."/>
            <person name="Oren A."/>
            <person name="Chaudhuri R.R."/>
            <person name="La Ragione R."/>
            <person name="Hildebrand F."/>
            <person name="Pallen M.J."/>
        </authorList>
    </citation>
    <scope>NUCLEOTIDE SEQUENCE</scope>
    <source>
        <strain evidence="2">ChiHjej13B12-14962</strain>
    </source>
</reference>
<evidence type="ECO:0000313" key="2">
    <source>
        <dbReference type="EMBL" id="HJF13737.1"/>
    </source>
</evidence>
<evidence type="ECO:0008006" key="4">
    <source>
        <dbReference type="Google" id="ProtNLM"/>
    </source>
</evidence>
<evidence type="ECO:0000256" key="1">
    <source>
        <dbReference type="SAM" id="Phobius"/>
    </source>
</evidence>
<reference evidence="2" key="2">
    <citation type="submission" date="2021-09" db="EMBL/GenBank/DDBJ databases">
        <authorList>
            <person name="Gilroy R."/>
        </authorList>
    </citation>
    <scope>NUCLEOTIDE SEQUENCE</scope>
    <source>
        <strain evidence="2">ChiHjej13B12-14962</strain>
    </source>
</reference>
<dbReference type="EMBL" id="DYXC01000034">
    <property type="protein sequence ID" value="HJF13737.1"/>
    <property type="molecule type" value="Genomic_DNA"/>
</dbReference>
<protein>
    <recommendedName>
        <fullName evidence="4">Cardiolipin synthase N-terminal domain-containing protein</fullName>
    </recommendedName>
</protein>
<evidence type="ECO:0000313" key="3">
    <source>
        <dbReference type="Proteomes" id="UP000703315"/>
    </source>
</evidence>
<proteinExistence type="predicted"/>
<name>A0A921FM26_9MICC</name>
<comment type="caution">
    <text evidence="2">The sequence shown here is derived from an EMBL/GenBank/DDBJ whole genome shotgun (WGS) entry which is preliminary data.</text>
</comment>
<dbReference type="RefSeq" id="WP_303902602.1">
    <property type="nucleotide sequence ID" value="NZ_DYXC01000034.1"/>
</dbReference>
<keyword evidence="1" id="KW-0812">Transmembrane</keyword>
<feature type="transmembrane region" description="Helical" evidence="1">
    <location>
        <begin position="53"/>
        <end position="71"/>
    </location>
</feature>
<keyword evidence="1" id="KW-0472">Membrane</keyword>
<feature type="transmembrane region" description="Helical" evidence="1">
    <location>
        <begin position="20"/>
        <end position="38"/>
    </location>
</feature>
<keyword evidence="1" id="KW-1133">Transmembrane helix</keyword>
<sequence>MNTKVSKKKRWKDFSSGQRAAIVALASVQVALAGTAWIDLARRDASEVNGSKGKWAAIIAVDFVGPILYFTRGIRR</sequence>